<feature type="region of interest" description="Disordered" evidence="1">
    <location>
        <begin position="111"/>
        <end position="203"/>
    </location>
</feature>
<evidence type="ECO:0000256" key="1">
    <source>
        <dbReference type="SAM" id="MobiDB-lite"/>
    </source>
</evidence>
<name>A0A9N9DXE6_9GLOM</name>
<accession>A0A9N9DXE6</accession>
<reference evidence="2" key="1">
    <citation type="submission" date="2021-06" db="EMBL/GenBank/DDBJ databases">
        <authorList>
            <person name="Kallberg Y."/>
            <person name="Tangrot J."/>
            <person name="Rosling A."/>
        </authorList>
    </citation>
    <scope>NUCLEOTIDE SEQUENCE</scope>
    <source>
        <strain evidence="2">CL551</strain>
    </source>
</reference>
<dbReference type="AlphaFoldDB" id="A0A9N9DXE6"/>
<evidence type="ECO:0000313" key="3">
    <source>
        <dbReference type="Proteomes" id="UP000789342"/>
    </source>
</evidence>
<sequence>SSEWSLFKFLKFRQNEDTWTADKQKEHSTYITTLSKIARNGSSKQQPIAVSALDTFERDEANTKEVTEFWEDVEKEQNVKKLENVLEDLNNAFTVGRTLEHNNYINEDDFEPIEQITKKEQHRTRSGRKIPDYREMTSSSSEGDNNASFDHELPGIKEKTSSIRSTKRIKSNGQEQSVNEDKLQIPSGYSTPSPQSGPPEHSIPIESMEEPYMRLGNNIFEEDYYNNDIVIIDDMDELCFEDGDPADDYKLGETNVSQLFRRYQNESIKIAKTGGLFVESNVHEILSLSSIFLLTPGSHSNTMINIFSSTLLNKIHQQITPAQQIELDSECESKFRKVIKQAIKESRYNATKLLLAELSNNQTLNENLGSVILKGLEILPGDKLRNEPSEITLITNYLDYIMKSTFHDPDKHIVQWPNTALNESKSRKFEGRTKQPDFVVSIIHQFQTVAVVFVGEVSPPSQKNNVYKNCGDLIRLGVFMKDCMDFAIDKGADINVIGFQCVEILLGIQEIFKKSLGTLYDKFCNPSLPSAKAMFKRDTLSTPKFNHLVSRTRDCHRICPFWFGRF</sequence>
<dbReference type="Proteomes" id="UP000789342">
    <property type="component" value="Unassembled WGS sequence"/>
</dbReference>
<organism evidence="2 3">
    <name type="scientific">Acaulospora morrowiae</name>
    <dbReference type="NCBI Taxonomy" id="94023"/>
    <lineage>
        <taxon>Eukaryota</taxon>
        <taxon>Fungi</taxon>
        <taxon>Fungi incertae sedis</taxon>
        <taxon>Mucoromycota</taxon>
        <taxon>Glomeromycotina</taxon>
        <taxon>Glomeromycetes</taxon>
        <taxon>Diversisporales</taxon>
        <taxon>Acaulosporaceae</taxon>
        <taxon>Acaulospora</taxon>
    </lineage>
</organism>
<protein>
    <submittedName>
        <fullName evidence="2">16678_t:CDS:1</fullName>
    </submittedName>
</protein>
<gene>
    <name evidence="2" type="ORF">AMORRO_LOCUS10205</name>
</gene>
<dbReference type="OrthoDB" id="2370938at2759"/>
<dbReference type="EMBL" id="CAJVPV010010947">
    <property type="protein sequence ID" value="CAG8656323.1"/>
    <property type="molecule type" value="Genomic_DNA"/>
</dbReference>
<feature type="compositionally biased region" description="Polar residues" evidence="1">
    <location>
        <begin position="136"/>
        <end position="148"/>
    </location>
</feature>
<proteinExistence type="predicted"/>
<evidence type="ECO:0000313" key="2">
    <source>
        <dbReference type="EMBL" id="CAG8656323.1"/>
    </source>
</evidence>
<keyword evidence="3" id="KW-1185">Reference proteome</keyword>
<comment type="caution">
    <text evidence="2">The sequence shown here is derived from an EMBL/GenBank/DDBJ whole genome shotgun (WGS) entry which is preliminary data.</text>
</comment>
<feature type="compositionally biased region" description="Basic and acidic residues" evidence="1">
    <location>
        <begin position="149"/>
        <end position="161"/>
    </location>
</feature>
<feature type="non-terminal residue" evidence="2">
    <location>
        <position position="566"/>
    </location>
</feature>